<dbReference type="PROSITE" id="PS50109">
    <property type="entry name" value="HIS_KIN"/>
    <property type="match status" value="1"/>
</dbReference>
<dbReference type="EMBL" id="DSRP01000378">
    <property type="protein sequence ID" value="HGG92385.1"/>
    <property type="molecule type" value="Genomic_DNA"/>
</dbReference>
<dbReference type="InterPro" id="IPR003594">
    <property type="entry name" value="HATPase_dom"/>
</dbReference>
<dbReference type="EC" id="2.7.13.3" evidence="2"/>
<dbReference type="SMART" id="SM00388">
    <property type="entry name" value="HisKA"/>
    <property type="match status" value="1"/>
</dbReference>
<evidence type="ECO:0000313" key="12">
    <source>
        <dbReference type="EMBL" id="HGG92385.1"/>
    </source>
</evidence>
<keyword evidence="8" id="KW-0902">Two-component regulatory system</keyword>
<evidence type="ECO:0000256" key="6">
    <source>
        <dbReference type="ARBA" id="ARBA00022777"/>
    </source>
</evidence>
<dbReference type="PANTHER" id="PTHR43065">
    <property type="entry name" value="SENSOR HISTIDINE KINASE"/>
    <property type="match status" value="1"/>
</dbReference>
<dbReference type="Gene3D" id="1.10.287.130">
    <property type="match status" value="1"/>
</dbReference>
<comment type="catalytic activity">
    <reaction evidence="1">
        <text>ATP + protein L-histidine = ADP + protein N-phospho-L-histidine.</text>
        <dbReference type="EC" id="2.7.13.3"/>
    </reaction>
</comment>
<keyword evidence="10" id="KW-0812">Transmembrane</keyword>
<evidence type="ECO:0000259" key="11">
    <source>
        <dbReference type="PROSITE" id="PS50109"/>
    </source>
</evidence>
<comment type="caution">
    <text evidence="12">The sequence shown here is derived from an EMBL/GenBank/DDBJ whole genome shotgun (WGS) entry which is preliminary data.</text>
</comment>
<keyword evidence="10" id="KW-0472">Membrane</keyword>
<dbReference type="Pfam" id="PF00512">
    <property type="entry name" value="HisKA"/>
    <property type="match status" value="1"/>
</dbReference>
<dbReference type="InterPro" id="IPR004358">
    <property type="entry name" value="Sig_transdc_His_kin-like_C"/>
</dbReference>
<feature type="coiled-coil region" evidence="9">
    <location>
        <begin position="183"/>
        <end position="210"/>
    </location>
</feature>
<dbReference type="SMART" id="SM00387">
    <property type="entry name" value="HATPase_c"/>
    <property type="match status" value="1"/>
</dbReference>
<dbReference type="InterPro" id="IPR036890">
    <property type="entry name" value="HATPase_C_sf"/>
</dbReference>
<dbReference type="Gene3D" id="3.30.565.10">
    <property type="entry name" value="Histidine kinase-like ATPase, C-terminal domain"/>
    <property type="match status" value="1"/>
</dbReference>
<gene>
    <name evidence="12" type="ORF">ENR59_05465</name>
</gene>
<feature type="transmembrane region" description="Helical" evidence="10">
    <location>
        <begin position="162"/>
        <end position="187"/>
    </location>
</feature>
<dbReference type="GO" id="GO:0000155">
    <property type="term" value="F:phosphorelay sensor kinase activity"/>
    <property type="evidence" value="ECO:0007669"/>
    <property type="project" value="InterPro"/>
</dbReference>
<keyword evidence="3" id="KW-0597">Phosphoprotein</keyword>
<keyword evidence="10" id="KW-1133">Transmembrane helix</keyword>
<keyword evidence="5" id="KW-0547">Nucleotide-binding</keyword>
<dbReference type="GO" id="GO:0005524">
    <property type="term" value="F:ATP binding"/>
    <property type="evidence" value="ECO:0007669"/>
    <property type="project" value="UniProtKB-KW"/>
</dbReference>
<dbReference type="SUPFAM" id="SSF55874">
    <property type="entry name" value="ATPase domain of HSP90 chaperone/DNA topoisomerase II/histidine kinase"/>
    <property type="match status" value="1"/>
</dbReference>
<evidence type="ECO:0000256" key="10">
    <source>
        <dbReference type="SAM" id="Phobius"/>
    </source>
</evidence>
<sequence length="437" mass="48960">MAYAGPYNLQGINYQKEEWFAKVVTKGYYISDVFLGFRKYPHIIIAVLRREGGKAWIMRATIDSDIFESFVKRAQMGRKGDAFLVNEKHELQTSPRFGGHAMEDMELPFRVEGRFQGVRIQELTVSHRSYLYGWTWLENKDWLLVIREDPEDELRPLFEAEYLIWVLLASGVMVIVAGTIAVSTAVVRRLEKTEREKAELDANLTQSGKMAALGKMAAGVAHEINNPLAIIREQAGWIKDLLEEEEIRKVPQYQEIADSVHRIEHHVERAKNVTHRMLGFARRMEPAMHAVDVSKLVAETAQFLKTEALLRNIDIRLDLADGLPATNSDPTQLQQVFLNLIDNAIDAIGKNGQITITTRLDQDKNEIAAIFADSGCGIPADKLDKIFDPFFTTKKPGEGTGLGLSIAFGIIEKLGGRITVTSTVGTGTTFTVFLPAS</sequence>
<protein>
    <recommendedName>
        <fullName evidence="2">histidine kinase</fullName>
        <ecNumber evidence="2">2.7.13.3</ecNumber>
    </recommendedName>
</protein>
<keyword evidence="6" id="KW-0418">Kinase</keyword>
<dbReference type="AlphaFoldDB" id="A0A7C4AGS4"/>
<evidence type="ECO:0000256" key="8">
    <source>
        <dbReference type="ARBA" id="ARBA00023012"/>
    </source>
</evidence>
<dbReference type="PANTHER" id="PTHR43065:SF46">
    <property type="entry name" value="C4-DICARBOXYLATE TRANSPORT SENSOR PROTEIN DCTB"/>
    <property type="match status" value="1"/>
</dbReference>
<dbReference type="InterPro" id="IPR036097">
    <property type="entry name" value="HisK_dim/P_sf"/>
</dbReference>
<accession>A0A7C4AGS4</accession>
<evidence type="ECO:0000256" key="3">
    <source>
        <dbReference type="ARBA" id="ARBA00022553"/>
    </source>
</evidence>
<feature type="domain" description="Histidine kinase" evidence="11">
    <location>
        <begin position="219"/>
        <end position="437"/>
    </location>
</feature>
<evidence type="ECO:0000256" key="2">
    <source>
        <dbReference type="ARBA" id="ARBA00012438"/>
    </source>
</evidence>
<name>A0A7C4AGS4_9BACT</name>
<keyword evidence="7" id="KW-0067">ATP-binding</keyword>
<evidence type="ECO:0000256" key="5">
    <source>
        <dbReference type="ARBA" id="ARBA00022741"/>
    </source>
</evidence>
<dbReference type="CDD" id="cd00082">
    <property type="entry name" value="HisKA"/>
    <property type="match status" value="1"/>
</dbReference>
<evidence type="ECO:0000256" key="9">
    <source>
        <dbReference type="SAM" id="Coils"/>
    </source>
</evidence>
<dbReference type="SUPFAM" id="SSF47384">
    <property type="entry name" value="Homodimeric domain of signal transducing histidine kinase"/>
    <property type="match status" value="1"/>
</dbReference>
<evidence type="ECO:0000256" key="1">
    <source>
        <dbReference type="ARBA" id="ARBA00000085"/>
    </source>
</evidence>
<keyword evidence="9" id="KW-0175">Coiled coil</keyword>
<organism evidence="12">
    <name type="scientific">Fundidesulfovibrio putealis</name>
    <dbReference type="NCBI Taxonomy" id="270496"/>
    <lineage>
        <taxon>Bacteria</taxon>
        <taxon>Pseudomonadati</taxon>
        <taxon>Thermodesulfobacteriota</taxon>
        <taxon>Desulfovibrionia</taxon>
        <taxon>Desulfovibrionales</taxon>
        <taxon>Desulfovibrionaceae</taxon>
        <taxon>Fundidesulfovibrio</taxon>
    </lineage>
</organism>
<proteinExistence type="predicted"/>
<dbReference type="InterPro" id="IPR003661">
    <property type="entry name" value="HisK_dim/P_dom"/>
</dbReference>
<evidence type="ECO:0000256" key="7">
    <source>
        <dbReference type="ARBA" id="ARBA00022840"/>
    </source>
</evidence>
<dbReference type="Pfam" id="PF02518">
    <property type="entry name" value="HATPase_c"/>
    <property type="match status" value="1"/>
</dbReference>
<evidence type="ECO:0000256" key="4">
    <source>
        <dbReference type="ARBA" id="ARBA00022679"/>
    </source>
</evidence>
<dbReference type="InterPro" id="IPR005467">
    <property type="entry name" value="His_kinase_dom"/>
</dbReference>
<keyword evidence="4" id="KW-0808">Transferase</keyword>
<dbReference type="PRINTS" id="PR00344">
    <property type="entry name" value="BCTRLSENSOR"/>
</dbReference>
<reference evidence="12" key="1">
    <citation type="journal article" date="2020" name="mSystems">
        <title>Genome- and Community-Level Interaction Insights into Carbon Utilization and Element Cycling Functions of Hydrothermarchaeota in Hydrothermal Sediment.</title>
        <authorList>
            <person name="Zhou Z."/>
            <person name="Liu Y."/>
            <person name="Xu W."/>
            <person name="Pan J."/>
            <person name="Luo Z.H."/>
            <person name="Li M."/>
        </authorList>
    </citation>
    <scope>NUCLEOTIDE SEQUENCE [LARGE SCALE GENOMIC DNA]</scope>
    <source>
        <strain evidence="12">SpSt-413</strain>
    </source>
</reference>